<reference evidence="1" key="2">
    <citation type="journal article" date="2015" name="Data Brief">
        <title>Shoot transcriptome of the giant reed, Arundo donax.</title>
        <authorList>
            <person name="Barrero R.A."/>
            <person name="Guerrero F.D."/>
            <person name="Moolhuijzen P."/>
            <person name="Goolsby J.A."/>
            <person name="Tidwell J."/>
            <person name="Bellgard S.E."/>
            <person name="Bellgard M.I."/>
        </authorList>
    </citation>
    <scope>NUCLEOTIDE SEQUENCE</scope>
    <source>
        <tissue evidence="1">Shoot tissue taken approximately 20 cm above the soil surface</tissue>
    </source>
</reference>
<proteinExistence type="predicted"/>
<organism evidence="1">
    <name type="scientific">Arundo donax</name>
    <name type="common">Giant reed</name>
    <name type="synonym">Donax arundinaceus</name>
    <dbReference type="NCBI Taxonomy" id="35708"/>
    <lineage>
        <taxon>Eukaryota</taxon>
        <taxon>Viridiplantae</taxon>
        <taxon>Streptophyta</taxon>
        <taxon>Embryophyta</taxon>
        <taxon>Tracheophyta</taxon>
        <taxon>Spermatophyta</taxon>
        <taxon>Magnoliopsida</taxon>
        <taxon>Liliopsida</taxon>
        <taxon>Poales</taxon>
        <taxon>Poaceae</taxon>
        <taxon>PACMAD clade</taxon>
        <taxon>Arundinoideae</taxon>
        <taxon>Arundineae</taxon>
        <taxon>Arundo</taxon>
    </lineage>
</organism>
<evidence type="ECO:0000313" key="1">
    <source>
        <dbReference type="EMBL" id="JAD52009.1"/>
    </source>
</evidence>
<reference evidence="1" key="1">
    <citation type="submission" date="2014-09" db="EMBL/GenBank/DDBJ databases">
        <authorList>
            <person name="Magalhaes I.L.F."/>
            <person name="Oliveira U."/>
            <person name="Santos F.R."/>
            <person name="Vidigal T.H.D.A."/>
            <person name="Brescovit A.D."/>
            <person name="Santos A.J."/>
        </authorList>
    </citation>
    <scope>NUCLEOTIDE SEQUENCE</scope>
    <source>
        <tissue evidence="1">Shoot tissue taken approximately 20 cm above the soil surface</tissue>
    </source>
</reference>
<protein>
    <submittedName>
        <fullName evidence="1">Uncharacterized protein</fullName>
    </submittedName>
</protein>
<accession>A0A0A9AJZ2</accession>
<dbReference type="EMBL" id="GBRH01245886">
    <property type="protein sequence ID" value="JAD52009.1"/>
    <property type="molecule type" value="Transcribed_RNA"/>
</dbReference>
<name>A0A0A9AJZ2_ARUDO</name>
<dbReference type="AlphaFoldDB" id="A0A0A9AJZ2"/>
<sequence length="71" mass="8072">MNTLYTKISSLLMAHVGCSGLKALVLYLQHKCFSLLQIHSCLHNPYNLKCIYTKKETFAGPTNIKAETWKI</sequence>